<feature type="transmembrane region" description="Helical" evidence="5">
    <location>
        <begin position="260"/>
        <end position="277"/>
    </location>
</feature>
<feature type="transmembrane region" description="Helical" evidence="5">
    <location>
        <begin position="20"/>
        <end position="37"/>
    </location>
</feature>
<dbReference type="InterPro" id="IPR051788">
    <property type="entry name" value="MFS_Transporter"/>
</dbReference>
<keyword evidence="3 5" id="KW-1133">Transmembrane helix</keyword>
<feature type="transmembrane region" description="Helical" evidence="5">
    <location>
        <begin position="172"/>
        <end position="193"/>
    </location>
</feature>
<comment type="caution">
    <text evidence="6">The sequence shown here is derived from an EMBL/GenBank/DDBJ whole genome shotgun (WGS) entry which is preliminary data.</text>
</comment>
<feature type="transmembrane region" description="Helical" evidence="5">
    <location>
        <begin position="143"/>
        <end position="166"/>
    </location>
</feature>
<dbReference type="Pfam" id="PF07690">
    <property type="entry name" value="MFS_1"/>
    <property type="match status" value="2"/>
</dbReference>
<dbReference type="Proteomes" id="UP000004881">
    <property type="component" value="Unassembled WGS sequence"/>
</dbReference>
<dbReference type="RefSeq" id="WP_004023249.1">
    <property type="nucleotide sequence ID" value="NZ_BAFD01000115.1"/>
</dbReference>
<protein>
    <submittedName>
        <fullName evidence="6">Major facilitator superfamily transporter</fullName>
    </submittedName>
</protein>
<evidence type="ECO:0000313" key="6">
    <source>
        <dbReference type="EMBL" id="GAB46355.1"/>
    </source>
</evidence>
<feature type="transmembrane region" description="Helical" evidence="5">
    <location>
        <begin position="317"/>
        <end position="337"/>
    </location>
</feature>
<feature type="transmembrane region" description="Helical" evidence="5">
    <location>
        <begin position="79"/>
        <end position="101"/>
    </location>
</feature>
<sequence length="412" mass="41565">MTNMYTSLATTGKSLQHKRLAVFGVFVAFGLVLGTWATHLPSVKDSINASTSSMGLILLILGVGALVGMQASGYAVDRWGSGCVALAGAAAMALALLPPLMVTTWPMVAGTALILGIAVGIGEVGMNAAAVEVERDYERPIMASFHGMFSIGNVLGALSGAAAFTVGIGTTATALIVSAVALAVAAISAPTLVRGFAAIPQPPGPHDTEISEESPAPRHRTRLIVLGTLAFLLLLTEGSAMDWSSLHAQEHLAGSPSSAALALACFVSAMTVGRFTVDRVAARTGPVRVLRLGSALAVVGLLIVVLSPVLAATCVGWTILGLGLSGCVPQVFTATGNTPGASGKQLSRVVGAGYLAVLAGPAVVGGLADIVGLNNAFVLPIAAMVVCFCAAGVLAPPRNAGRGNEPSMPRMR</sequence>
<reference evidence="6 7" key="1">
    <citation type="submission" date="2012-02" db="EMBL/GenBank/DDBJ databases">
        <title>Whole genome shotgun sequence of Gordonia terrae NBRC 100016.</title>
        <authorList>
            <person name="Takarada H."/>
            <person name="Hosoyama A."/>
            <person name="Tsuchikane K."/>
            <person name="Katsumata H."/>
            <person name="Yamazaki S."/>
            <person name="Fujita N."/>
        </authorList>
    </citation>
    <scope>NUCLEOTIDE SEQUENCE [LARGE SCALE GENOMIC DNA]</scope>
    <source>
        <strain evidence="6 7">NBRC 100016</strain>
    </source>
</reference>
<dbReference type="GeneID" id="32687025"/>
<keyword evidence="7" id="KW-1185">Reference proteome</keyword>
<accession>A0ABQ0HKF7</accession>
<evidence type="ECO:0000256" key="2">
    <source>
        <dbReference type="ARBA" id="ARBA00022692"/>
    </source>
</evidence>
<proteinExistence type="predicted"/>
<feature type="transmembrane region" description="Helical" evidence="5">
    <location>
        <begin position="223"/>
        <end position="240"/>
    </location>
</feature>
<gene>
    <name evidence="6" type="ORF">GOTRE_150_00970</name>
</gene>
<dbReference type="EMBL" id="BAFD01000115">
    <property type="protein sequence ID" value="GAB46355.1"/>
    <property type="molecule type" value="Genomic_DNA"/>
</dbReference>
<evidence type="ECO:0000256" key="4">
    <source>
        <dbReference type="ARBA" id="ARBA00023136"/>
    </source>
</evidence>
<feature type="transmembrane region" description="Helical" evidence="5">
    <location>
        <begin position="349"/>
        <end position="371"/>
    </location>
</feature>
<dbReference type="InterPro" id="IPR036259">
    <property type="entry name" value="MFS_trans_sf"/>
</dbReference>
<feature type="transmembrane region" description="Helical" evidence="5">
    <location>
        <begin position="289"/>
        <end position="311"/>
    </location>
</feature>
<feature type="transmembrane region" description="Helical" evidence="5">
    <location>
        <begin position="377"/>
        <end position="395"/>
    </location>
</feature>
<name>A0ABQ0HKF7_9ACTN</name>
<dbReference type="PANTHER" id="PTHR23514:SF13">
    <property type="entry name" value="INNER MEMBRANE PROTEIN YBJJ"/>
    <property type="match status" value="1"/>
</dbReference>
<dbReference type="CDD" id="cd17393">
    <property type="entry name" value="MFS_MosC_like"/>
    <property type="match status" value="1"/>
</dbReference>
<keyword evidence="2 5" id="KW-0812">Transmembrane</keyword>
<organism evidence="6 7">
    <name type="scientific">Gordonia terrae NBRC 100016</name>
    <dbReference type="NCBI Taxonomy" id="1089454"/>
    <lineage>
        <taxon>Bacteria</taxon>
        <taxon>Bacillati</taxon>
        <taxon>Actinomycetota</taxon>
        <taxon>Actinomycetes</taxon>
        <taxon>Mycobacteriales</taxon>
        <taxon>Gordoniaceae</taxon>
        <taxon>Gordonia</taxon>
    </lineage>
</organism>
<comment type="subcellular location">
    <subcellularLocation>
        <location evidence="1">Membrane</location>
        <topology evidence="1">Multi-pass membrane protein</topology>
    </subcellularLocation>
</comment>
<evidence type="ECO:0000256" key="1">
    <source>
        <dbReference type="ARBA" id="ARBA00004141"/>
    </source>
</evidence>
<dbReference type="Gene3D" id="1.20.1250.20">
    <property type="entry name" value="MFS general substrate transporter like domains"/>
    <property type="match status" value="2"/>
</dbReference>
<evidence type="ECO:0000256" key="5">
    <source>
        <dbReference type="SAM" id="Phobius"/>
    </source>
</evidence>
<keyword evidence="4 5" id="KW-0472">Membrane</keyword>
<dbReference type="InterPro" id="IPR011701">
    <property type="entry name" value="MFS"/>
</dbReference>
<evidence type="ECO:0000313" key="7">
    <source>
        <dbReference type="Proteomes" id="UP000004881"/>
    </source>
</evidence>
<dbReference type="SUPFAM" id="SSF103473">
    <property type="entry name" value="MFS general substrate transporter"/>
    <property type="match status" value="1"/>
</dbReference>
<feature type="transmembrane region" description="Helical" evidence="5">
    <location>
        <begin position="107"/>
        <end position="131"/>
    </location>
</feature>
<feature type="transmembrane region" description="Helical" evidence="5">
    <location>
        <begin position="49"/>
        <end position="67"/>
    </location>
</feature>
<dbReference type="PANTHER" id="PTHR23514">
    <property type="entry name" value="BYPASS OF STOP CODON PROTEIN 6"/>
    <property type="match status" value="1"/>
</dbReference>
<evidence type="ECO:0000256" key="3">
    <source>
        <dbReference type="ARBA" id="ARBA00022989"/>
    </source>
</evidence>